<comment type="catalytic activity">
    <reaction evidence="1">
        <text>[protein]-peptidylproline (omega=180) = [protein]-peptidylproline (omega=0)</text>
        <dbReference type="Rhea" id="RHEA:16237"/>
        <dbReference type="Rhea" id="RHEA-COMP:10747"/>
        <dbReference type="Rhea" id="RHEA-COMP:10748"/>
        <dbReference type="ChEBI" id="CHEBI:83833"/>
        <dbReference type="ChEBI" id="CHEBI:83834"/>
        <dbReference type="EC" id="5.2.1.8"/>
    </reaction>
</comment>
<accession>A0ABD3SQN0</accession>
<feature type="domain" description="PPIase FKBP-type" evidence="3">
    <location>
        <begin position="229"/>
        <end position="341"/>
    </location>
</feature>
<dbReference type="Gene3D" id="3.10.50.40">
    <property type="match status" value="1"/>
</dbReference>
<dbReference type="InterPro" id="IPR001179">
    <property type="entry name" value="PPIase_FKBP_dom"/>
</dbReference>
<feature type="region of interest" description="Disordered" evidence="2">
    <location>
        <begin position="31"/>
        <end position="64"/>
    </location>
</feature>
<name>A0ABD3SQN0_9STRA</name>
<evidence type="ECO:0000259" key="3">
    <source>
        <dbReference type="PROSITE" id="PS50059"/>
    </source>
</evidence>
<comment type="caution">
    <text evidence="4">The sequence shown here is derived from an EMBL/GenBank/DDBJ whole genome shotgun (WGS) entry which is preliminary data.</text>
</comment>
<evidence type="ECO:0000313" key="5">
    <source>
        <dbReference type="Proteomes" id="UP001530377"/>
    </source>
</evidence>
<gene>
    <name evidence="4" type="ORF">ACHAXA_005991</name>
</gene>
<protein>
    <recommendedName>
        <fullName evidence="1">peptidylprolyl isomerase</fullName>
        <ecNumber evidence="1">5.2.1.8</ecNumber>
    </recommendedName>
</protein>
<feature type="region of interest" description="Disordered" evidence="2">
    <location>
        <begin position="102"/>
        <end position="150"/>
    </location>
</feature>
<dbReference type="Pfam" id="PF00254">
    <property type="entry name" value="FKBP_C"/>
    <property type="match status" value="1"/>
</dbReference>
<dbReference type="GO" id="GO:0003755">
    <property type="term" value="F:peptidyl-prolyl cis-trans isomerase activity"/>
    <property type="evidence" value="ECO:0007669"/>
    <property type="project" value="UniProtKB-KW"/>
</dbReference>
<reference evidence="4 5" key="1">
    <citation type="submission" date="2024-10" db="EMBL/GenBank/DDBJ databases">
        <title>Updated reference genomes for cyclostephanoid diatoms.</title>
        <authorList>
            <person name="Roberts W.R."/>
            <person name="Alverson A.J."/>
        </authorList>
    </citation>
    <scope>NUCLEOTIDE SEQUENCE [LARGE SCALE GENOMIC DNA]</scope>
    <source>
        <strain evidence="4 5">AJA228-03</strain>
    </source>
</reference>
<feature type="compositionally biased region" description="Low complexity" evidence="2">
    <location>
        <begin position="131"/>
        <end position="146"/>
    </location>
</feature>
<dbReference type="Proteomes" id="UP001530377">
    <property type="component" value="Unassembled WGS sequence"/>
</dbReference>
<dbReference type="EC" id="5.2.1.8" evidence="1"/>
<dbReference type="PROSITE" id="PS50059">
    <property type="entry name" value="FKBP_PPIASE"/>
    <property type="match status" value="1"/>
</dbReference>
<evidence type="ECO:0000256" key="1">
    <source>
        <dbReference type="PROSITE-ProRule" id="PRU00277"/>
    </source>
</evidence>
<organism evidence="4 5">
    <name type="scientific">Cyclostephanos tholiformis</name>
    <dbReference type="NCBI Taxonomy" id="382380"/>
    <lineage>
        <taxon>Eukaryota</taxon>
        <taxon>Sar</taxon>
        <taxon>Stramenopiles</taxon>
        <taxon>Ochrophyta</taxon>
        <taxon>Bacillariophyta</taxon>
        <taxon>Coscinodiscophyceae</taxon>
        <taxon>Thalassiosirophycidae</taxon>
        <taxon>Stephanodiscales</taxon>
        <taxon>Stephanodiscaceae</taxon>
        <taxon>Cyclostephanos</taxon>
    </lineage>
</organism>
<dbReference type="EMBL" id="JALLPB020000011">
    <property type="protein sequence ID" value="KAL3826911.1"/>
    <property type="molecule type" value="Genomic_DNA"/>
</dbReference>
<evidence type="ECO:0000256" key="2">
    <source>
        <dbReference type="SAM" id="MobiDB-lite"/>
    </source>
</evidence>
<proteinExistence type="predicted"/>
<feature type="region of interest" description="Disordered" evidence="2">
    <location>
        <begin position="172"/>
        <end position="221"/>
    </location>
</feature>
<keyword evidence="5" id="KW-1185">Reference proteome</keyword>
<dbReference type="InterPro" id="IPR046357">
    <property type="entry name" value="PPIase_dom_sf"/>
</dbReference>
<feature type="compositionally biased region" description="Basic residues" evidence="2">
    <location>
        <begin position="32"/>
        <end position="45"/>
    </location>
</feature>
<dbReference type="SUPFAM" id="SSF54534">
    <property type="entry name" value="FKBP-like"/>
    <property type="match status" value="1"/>
</dbReference>
<evidence type="ECO:0000313" key="4">
    <source>
        <dbReference type="EMBL" id="KAL3826911.1"/>
    </source>
</evidence>
<dbReference type="AlphaFoldDB" id="A0ABD3SQN0"/>
<sequence>MMLSTLISSAAIVIAMHGNIARGLAVTGVGSARHHRPRLPPRHSTRRADVDDRHRRHRRHHHDDTDNDIVVGRIDFLASIGTTVARTAFALFSPIMLVSPLPSNALVRGNPPPPKRRPPTSMDDDGGGGITTATTTSSSSISSSTTPPFRCRNVEECRELAEREEDLRMRSYHAGGGDTSVLPRPKYAPGGTRYLDVVDDDDENDERGGGERGVTSTSTSSSTIVAEMGDVVDVRYRVLKIGKRSYDGLSGEGTVIFSRGYGLEDDEDRPGDRSFRFTIGDERIIGAMNDAVPGMTVGSTRRISVMPRNGWEKNTRSCDGGPGGLGAGGELRTDYVVVPTATMVEQEACFDRTKLPFPNTYAQERRMAQRFDQSLILEVRLVGLSRS</sequence>
<keyword evidence="1" id="KW-0413">Isomerase</keyword>
<keyword evidence="1" id="KW-0697">Rotamase</keyword>